<protein>
    <recommendedName>
        <fullName evidence="4">2'-phosphotransferase</fullName>
    </recommendedName>
</protein>
<reference evidence="2" key="1">
    <citation type="submission" date="2021-02" db="EMBL/GenBank/DDBJ databases">
        <authorList>
            <person name="Dougan E. K."/>
            <person name="Rhodes N."/>
            <person name="Thang M."/>
            <person name="Chan C."/>
        </authorList>
    </citation>
    <scope>NUCLEOTIDE SEQUENCE</scope>
</reference>
<dbReference type="Proteomes" id="UP000604046">
    <property type="component" value="Unassembled WGS sequence"/>
</dbReference>
<organism evidence="2 3">
    <name type="scientific">Symbiodinium natans</name>
    <dbReference type="NCBI Taxonomy" id="878477"/>
    <lineage>
        <taxon>Eukaryota</taxon>
        <taxon>Sar</taxon>
        <taxon>Alveolata</taxon>
        <taxon>Dinophyceae</taxon>
        <taxon>Suessiales</taxon>
        <taxon>Symbiodiniaceae</taxon>
        <taxon>Symbiodinium</taxon>
    </lineage>
</organism>
<gene>
    <name evidence="2" type="ORF">SNAT2548_LOCUS32051</name>
</gene>
<evidence type="ECO:0008006" key="4">
    <source>
        <dbReference type="Google" id="ProtNLM"/>
    </source>
</evidence>
<evidence type="ECO:0000313" key="2">
    <source>
        <dbReference type="EMBL" id="CAE7565803.1"/>
    </source>
</evidence>
<accession>A0A812UGV8</accession>
<feature type="region of interest" description="Disordered" evidence="1">
    <location>
        <begin position="204"/>
        <end position="261"/>
    </location>
</feature>
<evidence type="ECO:0000313" key="3">
    <source>
        <dbReference type="Proteomes" id="UP000604046"/>
    </source>
</evidence>
<dbReference type="EMBL" id="CAJNDS010002690">
    <property type="protein sequence ID" value="CAE7565803.1"/>
    <property type="molecule type" value="Genomic_DNA"/>
</dbReference>
<sequence>MARFRGEGHRDRNSIMYNDRDHLSRKLIKILRRPGRGHHLHKRRDGYMLLHQVAAQLRSRGTFRGFPVTEQEVEEIARGDPRHFGVAASPEGTVIRALSKHAPGSVDLDLFNSASTRSVESQLRTVGYVFDAPGPPPLPGDGASAPSAEGGSVMGDAELFAPGSSDDEEDYEQVQDELRKLRQENAELKDEVAALKAENAKLRGEPVSVKSGEDPWQTGADPWQTGAPMAGPSPPAPAVRHREDTQQTSPKLEPLAAPTSGQPALAALHRETKAENMRQAHEENAEPAVLRVSGLGCEQEPFASRLHGEYLRLEERRCGRPVFQRGAEAAARQMVLFYWDDPELSGWYFCPSLDEEVETWAFHAGDTGLPPADGWVAPYDENGEVNPSFRVEAVR</sequence>
<name>A0A812UGV8_9DINO</name>
<dbReference type="Gene3D" id="1.10.10.970">
    <property type="entry name" value="RNA 2'-phosphotransferase, Tpt1/KptA family, N-terminal domain"/>
    <property type="match status" value="1"/>
</dbReference>
<dbReference type="AlphaFoldDB" id="A0A812UGV8"/>
<dbReference type="InterPro" id="IPR042080">
    <property type="entry name" value="RNA_2'-PTrans_N"/>
</dbReference>
<evidence type="ECO:0000256" key="1">
    <source>
        <dbReference type="SAM" id="MobiDB-lite"/>
    </source>
</evidence>
<dbReference type="Gene3D" id="1.20.5.340">
    <property type="match status" value="1"/>
</dbReference>
<proteinExistence type="predicted"/>
<feature type="region of interest" description="Disordered" evidence="1">
    <location>
        <begin position="133"/>
        <end position="155"/>
    </location>
</feature>
<keyword evidence="3" id="KW-1185">Reference proteome</keyword>
<comment type="caution">
    <text evidence="2">The sequence shown here is derived from an EMBL/GenBank/DDBJ whole genome shotgun (WGS) entry which is preliminary data.</text>
</comment>